<dbReference type="Proteomes" id="UP000331127">
    <property type="component" value="Unassembled WGS sequence"/>
</dbReference>
<sequence>MEPNEFTLDVRLVATGPAVSGVATEECTSDNCGDTPGSAGIANC</sequence>
<name>A0A5M3WZT2_9ACTN</name>
<dbReference type="AlphaFoldDB" id="A0A5M3WZT2"/>
<reference evidence="1 2" key="1">
    <citation type="submission" date="2019-10" db="EMBL/GenBank/DDBJ databases">
        <title>Whole genome shotgun sequence of Acrocarpospora macrocephala NBRC 16266.</title>
        <authorList>
            <person name="Ichikawa N."/>
            <person name="Kimura A."/>
            <person name="Kitahashi Y."/>
            <person name="Komaki H."/>
            <person name="Oguchi A."/>
        </authorList>
    </citation>
    <scope>NUCLEOTIDE SEQUENCE [LARGE SCALE GENOMIC DNA]</scope>
    <source>
        <strain evidence="1 2">NBRC 16266</strain>
    </source>
</reference>
<proteinExistence type="predicted"/>
<dbReference type="NCBIfam" id="TIGR04363">
    <property type="entry name" value="LD_lanti_pre"/>
    <property type="match status" value="1"/>
</dbReference>
<evidence type="ECO:0000313" key="2">
    <source>
        <dbReference type="Proteomes" id="UP000331127"/>
    </source>
</evidence>
<keyword evidence="2" id="KW-1185">Reference proteome</keyword>
<dbReference type="EMBL" id="BLAE01000051">
    <property type="protein sequence ID" value="GES13832.1"/>
    <property type="molecule type" value="Genomic_DNA"/>
</dbReference>
<evidence type="ECO:0000313" key="1">
    <source>
        <dbReference type="EMBL" id="GES13832.1"/>
    </source>
</evidence>
<dbReference type="InterPro" id="IPR027575">
    <property type="entry name" value="LD_lanti_pre"/>
</dbReference>
<dbReference type="RefSeq" id="WP_155359054.1">
    <property type="nucleotide sequence ID" value="NZ_BAAAHL010000059.1"/>
</dbReference>
<comment type="caution">
    <text evidence="1">The sequence shown here is derived from an EMBL/GenBank/DDBJ whole genome shotgun (WGS) entry which is preliminary data.</text>
</comment>
<accession>A0A5M3WZT2</accession>
<evidence type="ECO:0008006" key="3">
    <source>
        <dbReference type="Google" id="ProtNLM"/>
    </source>
</evidence>
<protein>
    <recommendedName>
        <fullName evidence="3">FxLD family lantipeptide</fullName>
    </recommendedName>
</protein>
<gene>
    <name evidence="1" type="ORF">Amac_074290</name>
</gene>
<dbReference type="OrthoDB" id="9920822at2"/>
<organism evidence="1 2">
    <name type="scientific">Acrocarpospora macrocephala</name>
    <dbReference type="NCBI Taxonomy" id="150177"/>
    <lineage>
        <taxon>Bacteria</taxon>
        <taxon>Bacillati</taxon>
        <taxon>Actinomycetota</taxon>
        <taxon>Actinomycetes</taxon>
        <taxon>Streptosporangiales</taxon>
        <taxon>Streptosporangiaceae</taxon>
        <taxon>Acrocarpospora</taxon>
    </lineage>
</organism>